<evidence type="ECO:0000313" key="6">
    <source>
        <dbReference type="EMBL" id="MET4576226.1"/>
    </source>
</evidence>
<dbReference type="InterPro" id="IPR006558">
    <property type="entry name" value="LamG-like"/>
</dbReference>
<evidence type="ECO:0000259" key="5">
    <source>
        <dbReference type="SMART" id="SM00560"/>
    </source>
</evidence>
<protein>
    <recommendedName>
        <fullName evidence="5">LamG-like jellyroll fold domain-containing protein</fullName>
    </recommendedName>
</protein>
<evidence type="ECO:0000256" key="4">
    <source>
        <dbReference type="SAM" id="SignalP"/>
    </source>
</evidence>
<evidence type="ECO:0000256" key="3">
    <source>
        <dbReference type="SAM" id="Phobius"/>
    </source>
</evidence>
<evidence type="ECO:0000256" key="1">
    <source>
        <dbReference type="ARBA" id="ARBA00022729"/>
    </source>
</evidence>
<evidence type="ECO:0000256" key="2">
    <source>
        <dbReference type="ARBA" id="ARBA00023157"/>
    </source>
</evidence>
<keyword evidence="3" id="KW-0472">Membrane</keyword>
<dbReference type="EMBL" id="JBEPSH010000002">
    <property type="protein sequence ID" value="MET4576226.1"/>
    <property type="molecule type" value="Genomic_DNA"/>
</dbReference>
<dbReference type="InterPro" id="IPR013320">
    <property type="entry name" value="ConA-like_dom_sf"/>
</dbReference>
<proteinExistence type="predicted"/>
<keyword evidence="2" id="KW-1015">Disulfide bond</keyword>
<keyword evidence="3" id="KW-0812">Transmembrane</keyword>
<gene>
    <name evidence="6" type="ORF">ABIE13_001326</name>
</gene>
<dbReference type="Proteomes" id="UP001549320">
    <property type="component" value="Unassembled WGS sequence"/>
</dbReference>
<feature type="domain" description="LamG-like jellyroll fold" evidence="5">
    <location>
        <begin position="108"/>
        <end position="235"/>
    </location>
</feature>
<evidence type="ECO:0000313" key="7">
    <source>
        <dbReference type="Proteomes" id="UP001549320"/>
    </source>
</evidence>
<dbReference type="Pfam" id="PF13385">
    <property type="entry name" value="Laminin_G_3"/>
    <property type="match status" value="1"/>
</dbReference>
<dbReference type="Gene3D" id="2.60.120.200">
    <property type="match status" value="1"/>
</dbReference>
<feature type="signal peptide" evidence="4">
    <location>
        <begin position="1"/>
        <end position="29"/>
    </location>
</feature>
<name>A0ABV2Q5B6_9BURK</name>
<dbReference type="RefSeq" id="WP_354442184.1">
    <property type="nucleotide sequence ID" value="NZ_JBEPSH010000002.1"/>
</dbReference>
<organism evidence="6 7">
    <name type="scientific">Ottowia thiooxydans</name>
    <dbReference type="NCBI Taxonomy" id="219182"/>
    <lineage>
        <taxon>Bacteria</taxon>
        <taxon>Pseudomonadati</taxon>
        <taxon>Pseudomonadota</taxon>
        <taxon>Betaproteobacteria</taxon>
        <taxon>Burkholderiales</taxon>
        <taxon>Comamonadaceae</taxon>
        <taxon>Ottowia</taxon>
    </lineage>
</organism>
<comment type="caution">
    <text evidence="6">The sequence shown here is derived from an EMBL/GenBank/DDBJ whole genome shotgun (WGS) entry which is preliminary data.</text>
</comment>
<dbReference type="SMART" id="SM00560">
    <property type="entry name" value="LamGL"/>
    <property type="match status" value="1"/>
</dbReference>
<keyword evidence="1 4" id="KW-0732">Signal</keyword>
<keyword evidence="3" id="KW-1133">Transmembrane helix</keyword>
<reference evidence="6 7" key="1">
    <citation type="submission" date="2024-06" db="EMBL/GenBank/DDBJ databases">
        <title>Sorghum-associated microbial communities from plants grown in Nebraska, USA.</title>
        <authorList>
            <person name="Schachtman D."/>
        </authorList>
    </citation>
    <scope>NUCLEOTIDE SEQUENCE [LARGE SCALE GENOMIC DNA]</scope>
    <source>
        <strain evidence="6 7">2709</strain>
    </source>
</reference>
<feature type="chain" id="PRO_5047418764" description="LamG-like jellyroll fold domain-containing protein" evidence="4">
    <location>
        <begin position="30"/>
        <end position="283"/>
    </location>
</feature>
<accession>A0ABV2Q5B6</accession>
<sequence length="283" mass="29499">MSWMKIFRVRQLRWALVAALSCGLLPAWAAINVVAHYKLGEADSGAANNAVIASGTTPTVGATTLPVIGTPRYSIAGSPQPRPSRLSVQFNGSTDGFRTPAVISTATDNFGVEAWVRATSTAGSSQVAYNGNSSTSGWGIFRDGDRWGFLYGGQTLELTANSSVDLNTWTHLALVVSGGTSTLYKNGAVVHTYLGAPTALPEDAFAIGIGAPANGEFFSGNIDEVRVFTFAEGEFTPSDLLTGLAYTDPVVAPAAVPVNAPVWLLAMALALFAVGAAAVRSRR</sequence>
<keyword evidence="7" id="KW-1185">Reference proteome</keyword>
<feature type="transmembrane region" description="Helical" evidence="3">
    <location>
        <begin position="260"/>
        <end position="279"/>
    </location>
</feature>
<dbReference type="SUPFAM" id="SSF49899">
    <property type="entry name" value="Concanavalin A-like lectins/glucanases"/>
    <property type="match status" value="1"/>
</dbReference>